<feature type="region of interest" description="Disordered" evidence="1">
    <location>
        <begin position="126"/>
        <end position="159"/>
    </location>
</feature>
<feature type="compositionally biased region" description="Low complexity" evidence="1">
    <location>
        <begin position="141"/>
        <end position="159"/>
    </location>
</feature>
<evidence type="ECO:0000313" key="2">
    <source>
        <dbReference type="Ensembl" id="ENSSSCP00070007006.1"/>
    </source>
</evidence>
<reference evidence="2" key="2">
    <citation type="submission" date="2025-08" db="UniProtKB">
        <authorList>
            <consortium name="Ensembl"/>
        </authorList>
    </citation>
    <scope>IDENTIFICATION</scope>
</reference>
<name>A0A4X1SXH4_PIG</name>
<evidence type="ECO:0000313" key="3">
    <source>
        <dbReference type="Proteomes" id="UP000314985"/>
    </source>
</evidence>
<accession>A0A4X1SXH4</accession>
<evidence type="ECO:0008006" key="4">
    <source>
        <dbReference type="Google" id="ProtNLM"/>
    </source>
</evidence>
<dbReference type="AlphaFoldDB" id="A0A4X1SXH4"/>
<dbReference type="Proteomes" id="UP000314985">
    <property type="component" value="Unassembled WGS sequence"/>
</dbReference>
<sequence length="159" mass="17897">GIFIGSGCQFKLIHCSARPALSPCPVPRAFHFNVPLPYSNNSQMKKRPTSAVGYKRPISQYARVAMAMGSHPRYRAENIMFLELDVSPPAVFEMEFSHDQDQDPRALHMERLMRLDSFLERPSTSKVRKSRSWCQSPQRPAPSATPASLAPAALRPRQC</sequence>
<reference evidence="3" key="1">
    <citation type="submission" date="2017-08" db="EMBL/GenBank/DDBJ databases">
        <title>USMARCv1.0.</title>
        <authorList>
            <person name="Hannum G.I."/>
            <person name="Koren S."/>
            <person name="Schroeder S.G."/>
            <person name="Chin S.C."/>
            <person name="Nonneman D.J."/>
            <person name="Becker S.A."/>
            <person name="Rosen B.D."/>
            <person name="Bickhart D.M."/>
            <person name="Putnam N.H."/>
            <person name="Green R.E."/>
            <person name="Tuggle C.K."/>
            <person name="Liu H."/>
            <person name="Rohrer G.A."/>
            <person name="Warr A."/>
            <person name="Hall R."/>
            <person name="Kim K."/>
            <person name="Hume D.A."/>
            <person name="Talbot R."/>
            <person name="Chow W."/>
            <person name="Howe K."/>
            <person name="Schwartz A.S."/>
            <person name="Watson M."/>
            <person name="Archibald A.L."/>
            <person name="Phillippy A.M."/>
            <person name="Smith T.P.L."/>
        </authorList>
    </citation>
    <scope>NUCLEOTIDE SEQUENCE [LARGE SCALE GENOMIC DNA]</scope>
</reference>
<proteinExistence type="predicted"/>
<evidence type="ECO:0000256" key="1">
    <source>
        <dbReference type="SAM" id="MobiDB-lite"/>
    </source>
</evidence>
<protein>
    <recommendedName>
        <fullName evidence="4">Kinesin family member 3C</fullName>
    </recommendedName>
</protein>
<dbReference type="Ensembl" id="ENSSSCT00070008504.1">
    <property type="protein sequence ID" value="ENSSSCP00070007006.1"/>
    <property type="gene ID" value="ENSSSCG00070004494.1"/>
</dbReference>
<organism evidence="2 3">
    <name type="scientific">Sus scrofa</name>
    <name type="common">Pig</name>
    <dbReference type="NCBI Taxonomy" id="9823"/>
    <lineage>
        <taxon>Eukaryota</taxon>
        <taxon>Metazoa</taxon>
        <taxon>Chordata</taxon>
        <taxon>Craniata</taxon>
        <taxon>Vertebrata</taxon>
        <taxon>Euteleostomi</taxon>
        <taxon>Mammalia</taxon>
        <taxon>Eutheria</taxon>
        <taxon>Laurasiatheria</taxon>
        <taxon>Artiodactyla</taxon>
        <taxon>Suina</taxon>
        <taxon>Suidae</taxon>
        <taxon>Sus</taxon>
    </lineage>
</organism>